<dbReference type="EMBL" id="SORE01000011">
    <property type="protein sequence ID" value="TDY48107.1"/>
    <property type="molecule type" value="Genomic_DNA"/>
</dbReference>
<evidence type="ECO:0000313" key="1">
    <source>
        <dbReference type="EMBL" id="TDY48107.1"/>
    </source>
</evidence>
<name>A0A4R8LP86_9BURK</name>
<sequence length="155" mass="17134">MEYQGPFKHIIYPDESADPCVLEYRIVFTNGTKRLVVVQMFDSAVAFQTPSSSSNVRDQILNRILDLDLRGLPLNAIRLVVSGNVGSSAYDIEVDLEDYVRRGNPYHASHAAVTGTRVRETIYISSDTIIAGRTRVQTTHAVPKPLSEELADAIG</sequence>
<gene>
    <name evidence="1" type="ORF">BX592_11141</name>
</gene>
<organism evidence="1 2">
    <name type="scientific">Paraburkholderia rhizosphaerae</name>
    <dbReference type="NCBI Taxonomy" id="480658"/>
    <lineage>
        <taxon>Bacteria</taxon>
        <taxon>Pseudomonadati</taxon>
        <taxon>Pseudomonadota</taxon>
        <taxon>Betaproteobacteria</taxon>
        <taxon>Burkholderiales</taxon>
        <taxon>Burkholderiaceae</taxon>
        <taxon>Paraburkholderia</taxon>
    </lineage>
</organism>
<dbReference type="OrthoDB" id="9129743at2"/>
<dbReference type="AlphaFoldDB" id="A0A4R8LP86"/>
<keyword evidence="2" id="KW-1185">Reference proteome</keyword>
<evidence type="ECO:0000313" key="2">
    <source>
        <dbReference type="Proteomes" id="UP000295509"/>
    </source>
</evidence>
<accession>A0A4R8LP86</accession>
<dbReference type="Proteomes" id="UP000295509">
    <property type="component" value="Unassembled WGS sequence"/>
</dbReference>
<reference evidence="1 2" key="1">
    <citation type="submission" date="2019-03" db="EMBL/GenBank/DDBJ databases">
        <title>Genomic Encyclopedia of Type Strains, Phase III (KMG-III): the genomes of soil and plant-associated and newly described type strains.</title>
        <authorList>
            <person name="Whitman W."/>
        </authorList>
    </citation>
    <scope>NUCLEOTIDE SEQUENCE [LARGE SCALE GENOMIC DNA]</scope>
    <source>
        <strain evidence="1 2">LMG 29544</strain>
    </source>
</reference>
<proteinExistence type="predicted"/>
<comment type="caution">
    <text evidence="1">The sequence shown here is derived from an EMBL/GenBank/DDBJ whole genome shotgun (WGS) entry which is preliminary data.</text>
</comment>
<dbReference type="RefSeq" id="WP_134192762.1">
    <property type="nucleotide sequence ID" value="NZ_JBHLUW010000061.1"/>
</dbReference>
<protein>
    <submittedName>
        <fullName evidence="1">Uncharacterized protein</fullName>
    </submittedName>
</protein>